<dbReference type="AlphaFoldDB" id="A0A7X0IPL9"/>
<comment type="caution">
    <text evidence="2">The sequence shown here is derived from an EMBL/GenBank/DDBJ whole genome shotgun (WGS) entry which is preliminary data.</text>
</comment>
<evidence type="ECO:0000313" key="3">
    <source>
        <dbReference type="Proteomes" id="UP000565576"/>
    </source>
</evidence>
<keyword evidence="1" id="KW-1133">Transmembrane helix</keyword>
<dbReference type="EMBL" id="JACHBG010000003">
    <property type="protein sequence ID" value="MBB6484830.1"/>
    <property type="molecule type" value="Genomic_DNA"/>
</dbReference>
<sequence length="92" mass="9934">MSKLSEIRERAGAHAAGLLRIPGTGRWLQLAAAPVFAIMALLTAQDTAADMICSAQGGSMLGGMVVMYLLMSLFHMGPWLALFTREDRALKR</sequence>
<dbReference type="Proteomes" id="UP000565576">
    <property type="component" value="Unassembled WGS sequence"/>
</dbReference>
<proteinExistence type="predicted"/>
<keyword evidence="1" id="KW-0472">Membrane</keyword>
<keyword evidence="1" id="KW-0812">Transmembrane</keyword>
<evidence type="ECO:0000256" key="1">
    <source>
        <dbReference type="SAM" id="Phobius"/>
    </source>
</evidence>
<feature type="transmembrane region" description="Helical" evidence="1">
    <location>
        <begin position="27"/>
        <end position="45"/>
    </location>
</feature>
<protein>
    <submittedName>
        <fullName evidence="2">Uncharacterized protein</fullName>
    </submittedName>
</protein>
<gene>
    <name evidence="2" type="ORF">GGD46_002108</name>
</gene>
<feature type="transmembrane region" description="Helical" evidence="1">
    <location>
        <begin position="65"/>
        <end position="83"/>
    </location>
</feature>
<reference evidence="2 3" key="1">
    <citation type="submission" date="2020-08" db="EMBL/GenBank/DDBJ databases">
        <title>Genomic Encyclopedia of Type Strains, Phase IV (KMG-V): Genome sequencing to study the core and pangenomes of soil and plant-associated prokaryotes.</title>
        <authorList>
            <person name="Whitman W."/>
        </authorList>
    </citation>
    <scope>NUCLEOTIDE SEQUENCE [LARGE SCALE GENOMIC DNA]</scope>
    <source>
        <strain evidence="2 3">SEMIA 4060</strain>
    </source>
</reference>
<organism evidence="2 3">
    <name type="scientific">Rhizobium lusitanum</name>
    <dbReference type="NCBI Taxonomy" id="293958"/>
    <lineage>
        <taxon>Bacteria</taxon>
        <taxon>Pseudomonadati</taxon>
        <taxon>Pseudomonadota</taxon>
        <taxon>Alphaproteobacteria</taxon>
        <taxon>Hyphomicrobiales</taxon>
        <taxon>Rhizobiaceae</taxon>
        <taxon>Rhizobium/Agrobacterium group</taxon>
        <taxon>Rhizobium</taxon>
    </lineage>
</organism>
<accession>A0A7X0IPL9</accession>
<name>A0A7X0IPL9_9HYPH</name>
<dbReference type="RefSeq" id="WP_184703651.1">
    <property type="nucleotide sequence ID" value="NZ_JACHBG010000003.1"/>
</dbReference>
<evidence type="ECO:0000313" key="2">
    <source>
        <dbReference type="EMBL" id="MBB6484830.1"/>
    </source>
</evidence>